<accession>A0A4D6N3B2</accession>
<reference evidence="3 4" key="1">
    <citation type="submission" date="2019-04" db="EMBL/GenBank/DDBJ databases">
        <title>An improved genome assembly and genetic linkage map for asparagus bean, Vigna unguiculata ssp. sesquipedialis.</title>
        <authorList>
            <person name="Xia Q."/>
            <person name="Zhang R."/>
            <person name="Dong Y."/>
        </authorList>
    </citation>
    <scope>NUCLEOTIDE SEQUENCE [LARGE SCALE GENOMIC DNA]</scope>
    <source>
        <tissue evidence="3">Leaf</tissue>
    </source>
</reference>
<feature type="domain" description="Disease resistance protein winged helix" evidence="2">
    <location>
        <begin position="48"/>
        <end position="113"/>
    </location>
</feature>
<dbReference type="InterPro" id="IPR036388">
    <property type="entry name" value="WH-like_DNA-bd_sf"/>
</dbReference>
<keyword evidence="4" id="KW-1185">Reference proteome</keyword>
<keyword evidence="1" id="KW-0677">Repeat</keyword>
<evidence type="ECO:0000313" key="4">
    <source>
        <dbReference type="Proteomes" id="UP000501690"/>
    </source>
</evidence>
<dbReference type="Pfam" id="PF23559">
    <property type="entry name" value="WHD_DRP"/>
    <property type="match status" value="1"/>
</dbReference>
<evidence type="ECO:0000256" key="1">
    <source>
        <dbReference type="ARBA" id="ARBA00022737"/>
    </source>
</evidence>
<dbReference type="PANTHER" id="PTHR23155">
    <property type="entry name" value="DISEASE RESISTANCE PROTEIN RP"/>
    <property type="match status" value="1"/>
</dbReference>
<dbReference type="Proteomes" id="UP000501690">
    <property type="component" value="Linkage Group LG9"/>
</dbReference>
<sequence>MNKLLLRKDVAAEDSAKVLKQNPWSETLDTVNTNLPSYLRRCLFSFELFPANFEIPVRRLVALWVAEGLVTLGEDQEWPPELVAETYLTELIDLDMGQIAKRKPNGKVKTCRFPDDL</sequence>
<dbReference type="InterPro" id="IPR058922">
    <property type="entry name" value="WHD_DRP"/>
</dbReference>
<dbReference type="PANTHER" id="PTHR23155:SF955">
    <property type="entry name" value="AAA+ ATPASE DOMAIN-CONTAINING PROTEIN"/>
    <property type="match status" value="1"/>
</dbReference>
<evidence type="ECO:0000259" key="2">
    <source>
        <dbReference type="Pfam" id="PF23559"/>
    </source>
</evidence>
<dbReference type="GO" id="GO:0098542">
    <property type="term" value="P:defense response to other organism"/>
    <property type="evidence" value="ECO:0007669"/>
    <property type="project" value="TreeGrafter"/>
</dbReference>
<organism evidence="3 4">
    <name type="scientific">Vigna unguiculata</name>
    <name type="common">Cowpea</name>
    <dbReference type="NCBI Taxonomy" id="3917"/>
    <lineage>
        <taxon>Eukaryota</taxon>
        <taxon>Viridiplantae</taxon>
        <taxon>Streptophyta</taxon>
        <taxon>Embryophyta</taxon>
        <taxon>Tracheophyta</taxon>
        <taxon>Spermatophyta</taxon>
        <taxon>Magnoliopsida</taxon>
        <taxon>eudicotyledons</taxon>
        <taxon>Gunneridae</taxon>
        <taxon>Pentapetalae</taxon>
        <taxon>rosids</taxon>
        <taxon>fabids</taxon>
        <taxon>Fabales</taxon>
        <taxon>Fabaceae</taxon>
        <taxon>Papilionoideae</taxon>
        <taxon>50 kb inversion clade</taxon>
        <taxon>NPAAA clade</taxon>
        <taxon>indigoferoid/millettioid clade</taxon>
        <taxon>Phaseoleae</taxon>
        <taxon>Vigna</taxon>
    </lineage>
</organism>
<gene>
    <name evidence="3" type="ORF">DEO72_LG9g2808</name>
</gene>
<dbReference type="Gene3D" id="1.10.10.10">
    <property type="entry name" value="Winged helix-like DNA-binding domain superfamily/Winged helix DNA-binding domain"/>
    <property type="match status" value="1"/>
</dbReference>
<evidence type="ECO:0000313" key="3">
    <source>
        <dbReference type="EMBL" id="QCE07788.1"/>
    </source>
</evidence>
<dbReference type="AlphaFoldDB" id="A0A4D6N3B2"/>
<name>A0A4D6N3B2_VIGUN</name>
<protein>
    <submittedName>
        <fullName evidence="3">Disease resistance protein RPM1</fullName>
    </submittedName>
</protein>
<dbReference type="EMBL" id="CP039353">
    <property type="protein sequence ID" value="QCE07788.1"/>
    <property type="molecule type" value="Genomic_DNA"/>
</dbReference>
<dbReference type="InterPro" id="IPR044974">
    <property type="entry name" value="Disease_R_plants"/>
</dbReference>
<proteinExistence type="predicted"/>